<dbReference type="PANTHER" id="PTHR24198:SF165">
    <property type="entry name" value="ANKYRIN REPEAT-CONTAINING PROTEIN-RELATED"/>
    <property type="match status" value="1"/>
</dbReference>
<evidence type="ECO:0000256" key="3">
    <source>
        <dbReference type="PROSITE-ProRule" id="PRU00023"/>
    </source>
</evidence>
<reference evidence="4 5" key="1">
    <citation type="submission" date="2019-07" db="EMBL/GenBank/DDBJ databases">
        <title>Genome sequencing of lignin-degrading bacterial isolates.</title>
        <authorList>
            <person name="Gladden J."/>
        </authorList>
    </citation>
    <scope>NUCLEOTIDE SEQUENCE [LARGE SCALE GENOMIC DNA]</scope>
    <source>
        <strain evidence="4 5">J11</strain>
    </source>
</reference>
<dbReference type="Pfam" id="PF12796">
    <property type="entry name" value="Ank_2"/>
    <property type="match status" value="1"/>
</dbReference>
<keyword evidence="2 3" id="KW-0040">ANK repeat</keyword>
<dbReference type="Pfam" id="PF13857">
    <property type="entry name" value="Ank_5"/>
    <property type="match status" value="1"/>
</dbReference>
<dbReference type="AlphaFoldDB" id="A0A562BFE0"/>
<dbReference type="InterPro" id="IPR002110">
    <property type="entry name" value="Ankyrin_rpt"/>
</dbReference>
<dbReference type="PROSITE" id="PS50297">
    <property type="entry name" value="ANK_REP_REGION"/>
    <property type="match status" value="4"/>
</dbReference>
<dbReference type="PROSITE" id="PS50088">
    <property type="entry name" value="ANK_REPEAT"/>
    <property type="match status" value="5"/>
</dbReference>
<evidence type="ECO:0000256" key="1">
    <source>
        <dbReference type="ARBA" id="ARBA00022737"/>
    </source>
</evidence>
<name>A0A562BFE0_9BURK</name>
<dbReference type="EMBL" id="VLJN01000023">
    <property type="protein sequence ID" value="TWG83884.1"/>
    <property type="molecule type" value="Genomic_DNA"/>
</dbReference>
<dbReference type="PANTHER" id="PTHR24198">
    <property type="entry name" value="ANKYRIN REPEAT AND PROTEIN KINASE DOMAIN-CONTAINING PROTEIN"/>
    <property type="match status" value="1"/>
</dbReference>
<dbReference type="SMART" id="SM00248">
    <property type="entry name" value="ANK"/>
    <property type="match status" value="9"/>
</dbReference>
<dbReference type="Gene3D" id="1.25.40.20">
    <property type="entry name" value="Ankyrin repeat-containing domain"/>
    <property type="match status" value="5"/>
</dbReference>
<evidence type="ECO:0000313" key="4">
    <source>
        <dbReference type="EMBL" id="TWG83884.1"/>
    </source>
</evidence>
<dbReference type="Pfam" id="PF13637">
    <property type="entry name" value="Ank_4"/>
    <property type="match status" value="1"/>
</dbReference>
<feature type="repeat" description="ANK" evidence="3">
    <location>
        <begin position="391"/>
        <end position="423"/>
    </location>
</feature>
<proteinExistence type="predicted"/>
<feature type="repeat" description="ANK" evidence="3">
    <location>
        <begin position="59"/>
        <end position="92"/>
    </location>
</feature>
<evidence type="ECO:0000256" key="2">
    <source>
        <dbReference type="ARBA" id="ARBA00023043"/>
    </source>
</evidence>
<sequence length="453" mass="46435">MVQPTSRSLDSHNASAAGGAAVGDAAVAALHAAVSRGDLAEIGRLALEAPALLHRADADGNASLHHALLCGGDPRTVEWLLHHGADPTQPNGDGDTALHLAFARRPASPELVRTILRHLDRHGRRGEGLDGLLLALTARNADLKTPAAVAGDVNGAEFGPMVADMVVDYLDWLHHSGTAAFAEAVGRGDVEAMAPWLASADALTLPLSPMGHGALAIAAGRGHVDAMQALLSAGKALGLSLVDMPAFPGGETPLARAATFGQLDAARLLISHGADVDEPDRDGRTPLMRAAVYGHVDVVLALLDAGADVGTHQVHGWTPLAYAAAAQHPQIVQALLAHGADSCLHQRNSAMRTPLMLAVGSDELAASPASRRRTIALLIEGDANVNAGDEYGMTPLMLAAQLGDAGTVLQLCQAGANVRARNGRGQTAADIARAVGHADIAALLERGGAGPER</sequence>
<protein>
    <submittedName>
        <fullName evidence="4">Ankyrin repeat protein</fullName>
    </submittedName>
</protein>
<accession>A0A562BFE0</accession>
<comment type="caution">
    <text evidence="4">The sequence shown here is derived from an EMBL/GenBank/DDBJ whole genome shotgun (WGS) entry which is preliminary data.</text>
</comment>
<dbReference type="PRINTS" id="PR01415">
    <property type="entry name" value="ANKYRIN"/>
</dbReference>
<keyword evidence="1" id="KW-0677">Repeat</keyword>
<dbReference type="InterPro" id="IPR036770">
    <property type="entry name" value="Ankyrin_rpt-contain_sf"/>
</dbReference>
<dbReference type="SUPFAM" id="SSF48403">
    <property type="entry name" value="Ankyrin repeat"/>
    <property type="match status" value="2"/>
</dbReference>
<gene>
    <name evidence="4" type="ORF">L602_000300000990</name>
</gene>
<evidence type="ECO:0000313" key="5">
    <source>
        <dbReference type="Proteomes" id="UP000318141"/>
    </source>
</evidence>
<feature type="repeat" description="ANK" evidence="3">
    <location>
        <begin position="249"/>
        <end position="281"/>
    </location>
</feature>
<feature type="repeat" description="ANK" evidence="3">
    <location>
        <begin position="282"/>
        <end position="314"/>
    </location>
</feature>
<organism evidence="4 5">
    <name type="scientific">Cupriavidus gilardii J11</name>
    <dbReference type="NCBI Taxonomy" id="936133"/>
    <lineage>
        <taxon>Bacteria</taxon>
        <taxon>Pseudomonadati</taxon>
        <taxon>Pseudomonadota</taxon>
        <taxon>Betaproteobacteria</taxon>
        <taxon>Burkholderiales</taxon>
        <taxon>Burkholderiaceae</taxon>
        <taxon>Cupriavidus</taxon>
    </lineage>
</organism>
<dbReference type="Proteomes" id="UP000318141">
    <property type="component" value="Unassembled WGS sequence"/>
</dbReference>
<feature type="repeat" description="ANK" evidence="3">
    <location>
        <begin position="315"/>
        <end position="347"/>
    </location>
</feature>
<dbReference type="Pfam" id="PF00023">
    <property type="entry name" value="Ank"/>
    <property type="match status" value="1"/>
</dbReference>
<keyword evidence="5" id="KW-1185">Reference proteome</keyword>